<reference evidence="3" key="1">
    <citation type="submission" date="2017-02" db="UniProtKB">
        <authorList>
            <consortium name="WormBaseParasite"/>
        </authorList>
    </citation>
    <scope>IDENTIFICATION</scope>
</reference>
<accession>A0A0R3VXH8</accession>
<evidence type="ECO:0000313" key="2">
    <source>
        <dbReference type="Proteomes" id="UP000282613"/>
    </source>
</evidence>
<dbReference type="Proteomes" id="UP000282613">
    <property type="component" value="Unassembled WGS sequence"/>
</dbReference>
<keyword evidence="2" id="KW-1185">Reference proteome</keyword>
<dbReference type="EMBL" id="UYRS01001039">
    <property type="protein sequence ID" value="VDK24397.1"/>
    <property type="molecule type" value="Genomic_DNA"/>
</dbReference>
<dbReference type="AlphaFoldDB" id="A0A0R3VXH8"/>
<gene>
    <name evidence="1" type="ORF">TASK_LOCUS2123</name>
</gene>
<evidence type="ECO:0000313" key="1">
    <source>
        <dbReference type="EMBL" id="VDK24397.1"/>
    </source>
</evidence>
<evidence type="ECO:0000313" key="3">
    <source>
        <dbReference type="WBParaSite" id="TASK_0000212201-mRNA-1"/>
    </source>
</evidence>
<reference evidence="1 2" key="2">
    <citation type="submission" date="2018-11" db="EMBL/GenBank/DDBJ databases">
        <authorList>
            <consortium name="Pathogen Informatics"/>
        </authorList>
    </citation>
    <scope>NUCLEOTIDE SEQUENCE [LARGE SCALE GENOMIC DNA]</scope>
</reference>
<organism evidence="3">
    <name type="scientific">Taenia asiatica</name>
    <name type="common">Asian tapeworm</name>
    <dbReference type="NCBI Taxonomy" id="60517"/>
    <lineage>
        <taxon>Eukaryota</taxon>
        <taxon>Metazoa</taxon>
        <taxon>Spiralia</taxon>
        <taxon>Lophotrochozoa</taxon>
        <taxon>Platyhelminthes</taxon>
        <taxon>Cestoda</taxon>
        <taxon>Eucestoda</taxon>
        <taxon>Cyclophyllidea</taxon>
        <taxon>Taeniidae</taxon>
        <taxon>Taenia</taxon>
    </lineage>
</organism>
<name>A0A0R3VXH8_TAEAS</name>
<dbReference type="WBParaSite" id="TASK_0000212201-mRNA-1">
    <property type="protein sequence ID" value="TASK_0000212201-mRNA-1"/>
    <property type="gene ID" value="TASK_0000212201"/>
</dbReference>
<protein>
    <submittedName>
        <fullName evidence="3">CCHC-type domain-containing protein</fullName>
    </submittedName>
</protein>
<proteinExistence type="predicted"/>
<sequence>MINSIKSNAELSKSLMLRILVIAEAGIEWTKWKAGLTKVSDPEKRQIEVGTPMQCLACRRGGYLRECAPANQRTTTDWLTAPNGSAARVLVTPQ</sequence>